<organism evidence="3 4">
    <name type="scientific">Pristionchus mayeri</name>
    <dbReference type="NCBI Taxonomy" id="1317129"/>
    <lineage>
        <taxon>Eukaryota</taxon>
        <taxon>Metazoa</taxon>
        <taxon>Ecdysozoa</taxon>
        <taxon>Nematoda</taxon>
        <taxon>Chromadorea</taxon>
        <taxon>Rhabditida</taxon>
        <taxon>Rhabditina</taxon>
        <taxon>Diplogasteromorpha</taxon>
        <taxon>Diplogasteroidea</taxon>
        <taxon>Neodiplogasteridae</taxon>
        <taxon>Pristionchus</taxon>
    </lineage>
</organism>
<sequence length="333" mass="37191">MERKLAEHARENSVLKAQNDGETSELRKAHADLVREHNQLKTSNAEEIAELNHKIEELQEEISEMAHERDALDNAERANVELNMRRLREKIHELTLEKKSQLEKFNDEKNQLNTIIDLQKRNLENEIRITDEMSERHKLKEEATAKEIMELQKRVHQLAHNRTHKDSEAVMDEEDDTTNNIKSFLAGIKQHDHSEKNCDPALAETHFSPSQASKSISELSVSTPKPGKSSTEEVAPSPIPNDPTSPPRSPPPPPPPSPTLTSSSSASSPLKFTSRVLDFELSSSNDATGSRSSPSKDATGSSRSSHVKSPADARSNLISELQSALKFREAALE</sequence>
<dbReference type="EMBL" id="BTRK01000002">
    <property type="protein sequence ID" value="GMR39179.1"/>
    <property type="molecule type" value="Genomic_DNA"/>
</dbReference>
<dbReference type="Proteomes" id="UP001328107">
    <property type="component" value="Unassembled WGS sequence"/>
</dbReference>
<keyword evidence="4" id="KW-1185">Reference proteome</keyword>
<evidence type="ECO:0000256" key="1">
    <source>
        <dbReference type="SAM" id="Coils"/>
    </source>
</evidence>
<feature type="region of interest" description="Disordered" evidence="2">
    <location>
        <begin position="207"/>
        <end position="315"/>
    </location>
</feature>
<gene>
    <name evidence="3" type="ORF">PMAYCL1PPCAC_09374</name>
</gene>
<dbReference type="AlphaFoldDB" id="A0AAN4ZGT8"/>
<accession>A0AAN4ZGT8</accession>
<evidence type="ECO:0000313" key="3">
    <source>
        <dbReference type="EMBL" id="GMR39179.1"/>
    </source>
</evidence>
<protein>
    <submittedName>
        <fullName evidence="3">Uncharacterized protein</fullName>
    </submittedName>
</protein>
<feature type="region of interest" description="Disordered" evidence="2">
    <location>
        <begin position="1"/>
        <end position="25"/>
    </location>
</feature>
<evidence type="ECO:0000256" key="2">
    <source>
        <dbReference type="SAM" id="MobiDB-lite"/>
    </source>
</evidence>
<feature type="compositionally biased region" description="Polar residues" evidence="2">
    <location>
        <begin position="281"/>
        <end position="304"/>
    </location>
</feature>
<name>A0AAN4ZGT8_9BILA</name>
<feature type="compositionally biased region" description="Pro residues" evidence="2">
    <location>
        <begin position="237"/>
        <end position="258"/>
    </location>
</feature>
<reference evidence="4" key="1">
    <citation type="submission" date="2022-10" db="EMBL/GenBank/DDBJ databases">
        <title>Genome assembly of Pristionchus species.</title>
        <authorList>
            <person name="Yoshida K."/>
            <person name="Sommer R.J."/>
        </authorList>
    </citation>
    <scope>NUCLEOTIDE SEQUENCE [LARGE SCALE GENOMIC DNA]</scope>
    <source>
        <strain evidence="4">RS5460</strain>
    </source>
</reference>
<keyword evidence="1" id="KW-0175">Coiled coil</keyword>
<comment type="caution">
    <text evidence="3">The sequence shown here is derived from an EMBL/GenBank/DDBJ whole genome shotgun (WGS) entry which is preliminary data.</text>
</comment>
<feature type="compositionally biased region" description="Basic and acidic residues" evidence="2">
    <location>
        <begin position="1"/>
        <end position="13"/>
    </location>
</feature>
<feature type="compositionally biased region" description="Polar residues" evidence="2">
    <location>
        <begin position="207"/>
        <end position="223"/>
    </location>
</feature>
<feature type="compositionally biased region" description="Low complexity" evidence="2">
    <location>
        <begin position="259"/>
        <end position="269"/>
    </location>
</feature>
<evidence type="ECO:0000313" key="4">
    <source>
        <dbReference type="Proteomes" id="UP001328107"/>
    </source>
</evidence>
<feature type="coiled-coil region" evidence="1">
    <location>
        <begin position="41"/>
        <end position="122"/>
    </location>
</feature>
<proteinExistence type="predicted"/>